<reference evidence="5" key="2">
    <citation type="submission" date="2020-02" db="EMBL/GenBank/DDBJ databases">
        <authorList>
            <person name="Studholme D.J."/>
        </authorList>
    </citation>
    <scope>NUCLEOTIDE SEQUENCE</scope>
    <source>
        <strain evidence="5">00238/432</strain>
    </source>
</reference>
<dbReference type="Pfam" id="PF01408">
    <property type="entry name" value="GFO_IDH_MocA"/>
    <property type="match status" value="1"/>
</dbReference>
<evidence type="ECO:0008006" key="7">
    <source>
        <dbReference type="Google" id="ProtNLM"/>
    </source>
</evidence>
<dbReference type="PANTHER" id="PTHR43818">
    <property type="entry name" value="BCDNA.GH03377"/>
    <property type="match status" value="1"/>
</dbReference>
<dbReference type="InterPro" id="IPR050463">
    <property type="entry name" value="Gfo/Idh/MocA_oxidrdct_glycsds"/>
</dbReference>
<name>A0A8J4SV25_9STRA</name>
<evidence type="ECO:0000259" key="3">
    <source>
        <dbReference type="Pfam" id="PF01408"/>
    </source>
</evidence>
<proteinExistence type="inferred from homology"/>
<dbReference type="InterPro" id="IPR055170">
    <property type="entry name" value="GFO_IDH_MocA-like_dom"/>
</dbReference>
<feature type="domain" description="GFO/IDH/MocA-like oxidoreductase" evidence="4">
    <location>
        <begin position="220"/>
        <end position="346"/>
    </location>
</feature>
<comment type="similarity">
    <text evidence="1">Belongs to the Gfo/Idh/MocA family.</text>
</comment>
<sequence>MIEKPAGVYTKQVRKMNEAAAASGKVFSMMYNQRTNPLYIKLRDLIASGELGEVITNPSRKGGEDMAKDGMFYAPKSLKKEVVCGPGEFTIAAVALDHGHIYGMVGGLVEAGATLKWVYDPDPAKVEAFRKQFPQAQIAESEANVLADDEVQLVAGAAITSERAPLGMRVMAAGKDYFTDKAPFTTLEQLSLAREEVKRTGKKYMVYYSERLHVESAIYAGQLIEQGAIGKVVQVMGTGPHRLNAGGRPEWFFQHEKYGGILCDIGSHQIEQFLTFASCTDAEVAFSRVNNFNHPQFPELEDFGEASLIGNNGASGYFRVDWFTPDGLGTWGDGRTVILGTDGYIELRKYIDVAREREGDQVYLVNHEGEYRYSVKGQVGYPFFGELIRDCLDRTENAMTQEHAFKAAELCLIAQHKAMSERVVWSSGAK</sequence>
<comment type="caution">
    <text evidence="5">The sequence shown here is derived from an EMBL/GenBank/DDBJ whole genome shotgun (WGS) entry which is preliminary data.</text>
</comment>
<dbReference type="Pfam" id="PF22725">
    <property type="entry name" value="GFO_IDH_MocA_C3"/>
    <property type="match status" value="1"/>
</dbReference>
<protein>
    <recommendedName>
        <fullName evidence="7">Gfo/Idh/MocA-like oxidoreductase C-terminal domain-containing protein</fullName>
    </recommendedName>
</protein>
<dbReference type="InterPro" id="IPR000683">
    <property type="entry name" value="Gfo/Idh/MocA-like_OxRdtase_N"/>
</dbReference>
<gene>
    <name evidence="5" type="ORF">G195_000688</name>
</gene>
<evidence type="ECO:0000256" key="1">
    <source>
        <dbReference type="ARBA" id="ARBA00010928"/>
    </source>
</evidence>
<keyword evidence="2" id="KW-0560">Oxidoreductase</keyword>
<dbReference type="Gene3D" id="3.30.360.10">
    <property type="entry name" value="Dihydrodipicolinate Reductase, domain 2"/>
    <property type="match status" value="1"/>
</dbReference>
<dbReference type="Gene3D" id="3.40.50.720">
    <property type="entry name" value="NAD(P)-binding Rossmann-like Domain"/>
    <property type="match status" value="2"/>
</dbReference>
<dbReference type="SUPFAM" id="SSF51735">
    <property type="entry name" value="NAD(P)-binding Rossmann-fold domains"/>
    <property type="match status" value="2"/>
</dbReference>
<dbReference type="PANTHER" id="PTHR43818:SF11">
    <property type="entry name" value="BCDNA.GH03377"/>
    <property type="match status" value="1"/>
</dbReference>
<dbReference type="EMBL" id="AOFI03000003">
    <property type="protein sequence ID" value="KAF4325653.1"/>
    <property type="molecule type" value="Genomic_DNA"/>
</dbReference>
<evidence type="ECO:0000259" key="4">
    <source>
        <dbReference type="Pfam" id="PF22725"/>
    </source>
</evidence>
<dbReference type="GO" id="GO:0016491">
    <property type="term" value="F:oxidoreductase activity"/>
    <property type="evidence" value="ECO:0007669"/>
    <property type="project" value="UniProtKB-KW"/>
</dbReference>
<dbReference type="GO" id="GO:0000166">
    <property type="term" value="F:nucleotide binding"/>
    <property type="evidence" value="ECO:0007669"/>
    <property type="project" value="InterPro"/>
</dbReference>
<dbReference type="AlphaFoldDB" id="A0A8J4SV25"/>
<evidence type="ECO:0000313" key="5">
    <source>
        <dbReference type="EMBL" id="KAF4325653.1"/>
    </source>
</evidence>
<reference evidence="5" key="1">
    <citation type="journal article" date="2015" name="Genom Data">
        <title>Draft genome sequences of Phytophthora kernoviae and Phytophthora ramorum lineage EU2 from Scotland.</title>
        <authorList>
            <person name="Sambles C."/>
            <person name="Schlenzig A."/>
            <person name="O'Neill P."/>
            <person name="Grant M."/>
            <person name="Studholme D.J."/>
        </authorList>
    </citation>
    <scope>NUCLEOTIDE SEQUENCE</scope>
    <source>
        <strain evidence="5">00238/432</strain>
    </source>
</reference>
<dbReference type="InterPro" id="IPR036291">
    <property type="entry name" value="NAD(P)-bd_dom_sf"/>
</dbReference>
<dbReference type="Proteomes" id="UP000702964">
    <property type="component" value="Unassembled WGS sequence"/>
</dbReference>
<organism evidence="5 6">
    <name type="scientific">Phytophthora kernoviae 00238/432</name>
    <dbReference type="NCBI Taxonomy" id="1284355"/>
    <lineage>
        <taxon>Eukaryota</taxon>
        <taxon>Sar</taxon>
        <taxon>Stramenopiles</taxon>
        <taxon>Oomycota</taxon>
        <taxon>Peronosporomycetes</taxon>
        <taxon>Peronosporales</taxon>
        <taxon>Peronosporaceae</taxon>
        <taxon>Phytophthora</taxon>
    </lineage>
</organism>
<evidence type="ECO:0000256" key="2">
    <source>
        <dbReference type="ARBA" id="ARBA00023002"/>
    </source>
</evidence>
<accession>A0A8J4SV25</accession>
<evidence type="ECO:0000313" key="6">
    <source>
        <dbReference type="Proteomes" id="UP000702964"/>
    </source>
</evidence>
<feature type="domain" description="Gfo/Idh/MocA-like oxidoreductase N-terminal" evidence="3">
    <location>
        <begin position="112"/>
        <end position="208"/>
    </location>
</feature>
<dbReference type="SUPFAM" id="SSF55347">
    <property type="entry name" value="Glyceraldehyde-3-phosphate dehydrogenase-like, C-terminal domain"/>
    <property type="match status" value="1"/>
</dbReference>